<organism evidence="1 2">
    <name type="scientific">Artomyces pyxidatus</name>
    <dbReference type="NCBI Taxonomy" id="48021"/>
    <lineage>
        <taxon>Eukaryota</taxon>
        <taxon>Fungi</taxon>
        <taxon>Dikarya</taxon>
        <taxon>Basidiomycota</taxon>
        <taxon>Agaricomycotina</taxon>
        <taxon>Agaricomycetes</taxon>
        <taxon>Russulales</taxon>
        <taxon>Auriscalpiaceae</taxon>
        <taxon>Artomyces</taxon>
    </lineage>
</organism>
<evidence type="ECO:0000313" key="2">
    <source>
        <dbReference type="Proteomes" id="UP000814140"/>
    </source>
</evidence>
<keyword evidence="2" id="KW-1185">Reference proteome</keyword>
<protein>
    <submittedName>
        <fullName evidence="1">Uncharacterized protein</fullName>
    </submittedName>
</protein>
<accession>A0ACB8SG90</accession>
<comment type="caution">
    <text evidence="1">The sequence shown here is derived from an EMBL/GenBank/DDBJ whole genome shotgun (WGS) entry which is preliminary data.</text>
</comment>
<reference evidence="1" key="1">
    <citation type="submission" date="2021-03" db="EMBL/GenBank/DDBJ databases">
        <authorList>
            <consortium name="DOE Joint Genome Institute"/>
            <person name="Ahrendt S."/>
            <person name="Looney B.P."/>
            <person name="Miyauchi S."/>
            <person name="Morin E."/>
            <person name="Drula E."/>
            <person name="Courty P.E."/>
            <person name="Chicoki N."/>
            <person name="Fauchery L."/>
            <person name="Kohler A."/>
            <person name="Kuo A."/>
            <person name="Labutti K."/>
            <person name="Pangilinan J."/>
            <person name="Lipzen A."/>
            <person name="Riley R."/>
            <person name="Andreopoulos W."/>
            <person name="He G."/>
            <person name="Johnson J."/>
            <person name="Barry K.W."/>
            <person name="Grigoriev I.V."/>
            <person name="Nagy L."/>
            <person name="Hibbett D."/>
            <person name="Henrissat B."/>
            <person name="Matheny P.B."/>
            <person name="Labbe J."/>
            <person name="Martin F."/>
        </authorList>
    </citation>
    <scope>NUCLEOTIDE SEQUENCE</scope>
    <source>
        <strain evidence="1">HHB10654</strain>
    </source>
</reference>
<gene>
    <name evidence="1" type="ORF">BV25DRAFT_1921855</name>
</gene>
<sequence length="319" mass="35884">MDSAAFAHSIFGGLPGFNPLMFVNTSGLCATTKLLQCRNFGVFQVDISRKFQRGPEAAPDLTEEDFYARKDVVDQVGKYTDENIPEGHPLEWVPILYQFEVARSAAKRDRDWGHIVFTDLTTTRFLLVMCFGPSQCDCGNPYHHDYEELTKYQADRFMSLATYVYHKGNKLNWVRATYTTTDSKVLPVSFMDPNNVPTGSEPGKPSIFHITADDFVPSLLPAELEKIDNLLAQSSRELPPPALRQKVLGTKEARPKPEAWMGGKEKVLRQCAYCEKLGDQKMPMCSRCKLVRYCDATCQKAAWKAHKPVCKVAANVTKA</sequence>
<name>A0ACB8SG90_9AGAM</name>
<dbReference type="EMBL" id="MU277294">
    <property type="protein sequence ID" value="KAI0055379.1"/>
    <property type="molecule type" value="Genomic_DNA"/>
</dbReference>
<dbReference type="Proteomes" id="UP000814140">
    <property type="component" value="Unassembled WGS sequence"/>
</dbReference>
<evidence type="ECO:0000313" key="1">
    <source>
        <dbReference type="EMBL" id="KAI0055379.1"/>
    </source>
</evidence>
<proteinExistence type="predicted"/>
<reference evidence="1" key="2">
    <citation type="journal article" date="2022" name="New Phytol.">
        <title>Evolutionary transition to the ectomycorrhizal habit in the genomes of a hyperdiverse lineage of mushroom-forming fungi.</title>
        <authorList>
            <person name="Looney B."/>
            <person name="Miyauchi S."/>
            <person name="Morin E."/>
            <person name="Drula E."/>
            <person name="Courty P.E."/>
            <person name="Kohler A."/>
            <person name="Kuo A."/>
            <person name="LaButti K."/>
            <person name="Pangilinan J."/>
            <person name="Lipzen A."/>
            <person name="Riley R."/>
            <person name="Andreopoulos W."/>
            <person name="He G."/>
            <person name="Johnson J."/>
            <person name="Nolan M."/>
            <person name="Tritt A."/>
            <person name="Barry K.W."/>
            <person name="Grigoriev I.V."/>
            <person name="Nagy L.G."/>
            <person name="Hibbett D."/>
            <person name="Henrissat B."/>
            <person name="Matheny P.B."/>
            <person name="Labbe J."/>
            <person name="Martin F.M."/>
        </authorList>
    </citation>
    <scope>NUCLEOTIDE SEQUENCE</scope>
    <source>
        <strain evidence="1">HHB10654</strain>
    </source>
</reference>